<keyword evidence="2" id="KW-0808">Transferase</keyword>
<feature type="domain" description="Protein kinase" evidence="8">
    <location>
        <begin position="74"/>
        <end position="333"/>
    </location>
</feature>
<accession>A0A2V0P094</accession>
<dbReference type="Pfam" id="PF13499">
    <property type="entry name" value="EF-hand_7"/>
    <property type="match status" value="2"/>
</dbReference>
<dbReference type="Gene3D" id="1.10.510.10">
    <property type="entry name" value="Transferase(Phosphotransferase) domain 1"/>
    <property type="match status" value="1"/>
</dbReference>
<dbReference type="InterPro" id="IPR011009">
    <property type="entry name" value="Kinase-like_dom_sf"/>
</dbReference>
<dbReference type="AlphaFoldDB" id="A0A2V0P094"/>
<feature type="compositionally biased region" description="Gly residues" evidence="7">
    <location>
        <begin position="564"/>
        <end position="574"/>
    </location>
</feature>
<dbReference type="SUPFAM" id="SSF47473">
    <property type="entry name" value="EF-hand"/>
    <property type="match status" value="1"/>
</dbReference>
<evidence type="ECO:0000256" key="4">
    <source>
        <dbReference type="ARBA" id="ARBA00022777"/>
    </source>
</evidence>
<feature type="compositionally biased region" description="Low complexity" evidence="7">
    <location>
        <begin position="530"/>
        <end position="563"/>
    </location>
</feature>
<evidence type="ECO:0000256" key="2">
    <source>
        <dbReference type="ARBA" id="ARBA00022679"/>
    </source>
</evidence>
<dbReference type="PROSITE" id="PS50011">
    <property type="entry name" value="PROTEIN_KINASE_DOM"/>
    <property type="match status" value="1"/>
</dbReference>
<dbReference type="EMBL" id="BDRX01000036">
    <property type="protein sequence ID" value="GBF92999.1"/>
    <property type="molecule type" value="Genomic_DNA"/>
</dbReference>
<sequence>MGCGPSRPGATLSGLEALSAACRGRVLSSELRQAADSLSHPEALKASREAAARAEAEAAELFGANEGRVFRDKYVRATLVSYGANCKVFTAAHRESNEPVAIKTIRKAAEGAGQQRGRVMREVAATRLLQGHPHAVRLLDVFEDPKAFHLVFENLAGGELFDHITASGGLTEAQAAAIARSLLLFIAHAHAKGIAHMDIKPENIMFDAGGSGGVLKVIDLGSAEFLHQGQLVARAFGTVRYSSPEMARDICGQGSDVWSAGVVMYQILGGRVPFLKDNDEATLALLAAGPQVKFSGPRWRAVSEAAKDCIRCMLHPDPRKRPTASQVLQHPWLAAGAPETALDASVMHQLQLFASLNRARRLMLGVAARSLSGAEASQLLRQFLALDKDFNGTLDLRELGEAAKQAAPGMSEAELASLFSALDVDNTGSVDAQEFFAAVVSSRLGGSEGSEAIMERSFRSLDRAANGFITREDLARALSLQRPSAFEGDLPAIAHELEQEFAAMDANGDGVVTLDEFKSAMRTMSLDQSSLSSLDDSSGLPGLATPSAAGSPLAAASPSLGALWRGGGGGGGGEAAEAARGGRPRRGRAHAASPLGRPSGGDGGGDGGAAAGGDGLVIETPFGTHEAQAAL</sequence>
<keyword evidence="3" id="KW-0547">Nucleotide-binding</keyword>
<evidence type="ECO:0000256" key="1">
    <source>
        <dbReference type="ARBA" id="ARBA00022527"/>
    </source>
</evidence>
<name>A0A2V0P094_9CHLO</name>
<evidence type="ECO:0000256" key="3">
    <source>
        <dbReference type="ARBA" id="ARBA00022741"/>
    </source>
</evidence>
<keyword evidence="5" id="KW-0106">Calcium</keyword>
<evidence type="ECO:0000259" key="8">
    <source>
        <dbReference type="PROSITE" id="PS50011"/>
    </source>
</evidence>
<feature type="domain" description="EF-hand" evidence="9">
    <location>
        <begin position="449"/>
        <end position="484"/>
    </location>
</feature>
<proteinExistence type="predicted"/>
<dbReference type="InterPro" id="IPR008271">
    <property type="entry name" value="Ser/Thr_kinase_AS"/>
</dbReference>
<feature type="region of interest" description="Disordered" evidence="7">
    <location>
        <begin position="530"/>
        <end position="631"/>
    </location>
</feature>
<dbReference type="InterPro" id="IPR000719">
    <property type="entry name" value="Prot_kinase_dom"/>
</dbReference>
<evidence type="ECO:0000313" key="10">
    <source>
        <dbReference type="EMBL" id="GBF92999.1"/>
    </source>
</evidence>
<dbReference type="InterPro" id="IPR002048">
    <property type="entry name" value="EF_hand_dom"/>
</dbReference>
<dbReference type="GO" id="GO:0005509">
    <property type="term" value="F:calcium ion binding"/>
    <property type="evidence" value="ECO:0007669"/>
    <property type="project" value="InterPro"/>
</dbReference>
<dbReference type="InterPro" id="IPR050205">
    <property type="entry name" value="CDPK_Ser/Thr_kinases"/>
</dbReference>
<dbReference type="PROSITE" id="PS00018">
    <property type="entry name" value="EF_HAND_1"/>
    <property type="match status" value="2"/>
</dbReference>
<dbReference type="CDD" id="cd00051">
    <property type="entry name" value="EFh"/>
    <property type="match status" value="2"/>
</dbReference>
<evidence type="ECO:0000259" key="9">
    <source>
        <dbReference type="PROSITE" id="PS50222"/>
    </source>
</evidence>
<dbReference type="OrthoDB" id="40902at2759"/>
<dbReference type="PROSITE" id="PS50222">
    <property type="entry name" value="EF_HAND_2"/>
    <property type="match status" value="4"/>
</dbReference>
<keyword evidence="4" id="KW-0418">Kinase</keyword>
<dbReference type="SMART" id="SM00054">
    <property type="entry name" value="EFh"/>
    <property type="match status" value="4"/>
</dbReference>
<dbReference type="Gene3D" id="3.30.200.20">
    <property type="entry name" value="Phosphorylase Kinase, domain 1"/>
    <property type="match status" value="1"/>
</dbReference>
<keyword evidence="6" id="KW-0067">ATP-binding</keyword>
<dbReference type="PANTHER" id="PTHR24349">
    <property type="entry name" value="SERINE/THREONINE-PROTEIN KINASE"/>
    <property type="match status" value="1"/>
</dbReference>
<dbReference type="Gene3D" id="1.10.238.10">
    <property type="entry name" value="EF-hand"/>
    <property type="match status" value="2"/>
</dbReference>
<evidence type="ECO:0000313" key="11">
    <source>
        <dbReference type="Proteomes" id="UP000247498"/>
    </source>
</evidence>
<dbReference type="PROSITE" id="PS00108">
    <property type="entry name" value="PROTEIN_KINASE_ST"/>
    <property type="match status" value="1"/>
</dbReference>
<dbReference type="FunFam" id="1.10.510.10:FF:000571">
    <property type="entry name" value="Maternal embryonic leucine zipper kinase"/>
    <property type="match status" value="1"/>
</dbReference>
<evidence type="ECO:0000256" key="6">
    <source>
        <dbReference type="ARBA" id="ARBA00022840"/>
    </source>
</evidence>
<comment type="caution">
    <text evidence="10">The sequence shown here is derived from an EMBL/GenBank/DDBJ whole genome shotgun (WGS) entry which is preliminary data.</text>
</comment>
<dbReference type="SMART" id="SM00220">
    <property type="entry name" value="S_TKc"/>
    <property type="match status" value="1"/>
</dbReference>
<dbReference type="GO" id="GO:0005524">
    <property type="term" value="F:ATP binding"/>
    <property type="evidence" value="ECO:0007669"/>
    <property type="project" value="UniProtKB-KW"/>
</dbReference>
<dbReference type="SUPFAM" id="SSF56112">
    <property type="entry name" value="Protein kinase-like (PK-like)"/>
    <property type="match status" value="1"/>
</dbReference>
<feature type="domain" description="EF-hand" evidence="9">
    <location>
        <begin position="492"/>
        <end position="527"/>
    </location>
</feature>
<gene>
    <name evidence="10" type="ORF">Rsub_05835</name>
</gene>
<protein>
    <recommendedName>
        <fullName evidence="12">Calcium-dependent kinase</fullName>
    </recommendedName>
</protein>
<evidence type="ECO:0000256" key="5">
    <source>
        <dbReference type="ARBA" id="ARBA00022837"/>
    </source>
</evidence>
<organism evidence="10 11">
    <name type="scientific">Raphidocelis subcapitata</name>
    <dbReference type="NCBI Taxonomy" id="307507"/>
    <lineage>
        <taxon>Eukaryota</taxon>
        <taxon>Viridiplantae</taxon>
        <taxon>Chlorophyta</taxon>
        <taxon>core chlorophytes</taxon>
        <taxon>Chlorophyceae</taxon>
        <taxon>CS clade</taxon>
        <taxon>Sphaeropleales</taxon>
        <taxon>Selenastraceae</taxon>
        <taxon>Raphidocelis</taxon>
    </lineage>
</organism>
<feature type="domain" description="EF-hand" evidence="9">
    <location>
        <begin position="410"/>
        <end position="445"/>
    </location>
</feature>
<dbReference type="InterPro" id="IPR018247">
    <property type="entry name" value="EF_Hand_1_Ca_BS"/>
</dbReference>
<keyword evidence="11" id="KW-1185">Reference proteome</keyword>
<dbReference type="STRING" id="307507.A0A2V0P094"/>
<dbReference type="Pfam" id="PF00069">
    <property type="entry name" value="Pkinase"/>
    <property type="match status" value="1"/>
</dbReference>
<evidence type="ECO:0000256" key="7">
    <source>
        <dbReference type="SAM" id="MobiDB-lite"/>
    </source>
</evidence>
<feature type="compositionally biased region" description="Gly residues" evidence="7">
    <location>
        <begin position="598"/>
        <end position="615"/>
    </location>
</feature>
<dbReference type="InParanoid" id="A0A2V0P094"/>
<keyword evidence="1" id="KW-0723">Serine/threonine-protein kinase</keyword>
<dbReference type="GO" id="GO:0004674">
    <property type="term" value="F:protein serine/threonine kinase activity"/>
    <property type="evidence" value="ECO:0007669"/>
    <property type="project" value="UniProtKB-KW"/>
</dbReference>
<feature type="domain" description="EF-hand" evidence="9">
    <location>
        <begin position="374"/>
        <end position="409"/>
    </location>
</feature>
<evidence type="ECO:0008006" key="12">
    <source>
        <dbReference type="Google" id="ProtNLM"/>
    </source>
</evidence>
<reference evidence="10 11" key="1">
    <citation type="journal article" date="2018" name="Sci. Rep.">
        <title>Raphidocelis subcapitata (=Pseudokirchneriella subcapitata) provides an insight into genome evolution and environmental adaptations in the Sphaeropleales.</title>
        <authorList>
            <person name="Suzuki S."/>
            <person name="Yamaguchi H."/>
            <person name="Nakajima N."/>
            <person name="Kawachi M."/>
        </authorList>
    </citation>
    <scope>NUCLEOTIDE SEQUENCE [LARGE SCALE GENOMIC DNA]</scope>
    <source>
        <strain evidence="10 11">NIES-35</strain>
    </source>
</reference>
<dbReference type="InterPro" id="IPR011992">
    <property type="entry name" value="EF-hand-dom_pair"/>
</dbReference>
<dbReference type="Proteomes" id="UP000247498">
    <property type="component" value="Unassembled WGS sequence"/>
</dbReference>